<feature type="region of interest" description="Disordered" evidence="16">
    <location>
        <begin position="439"/>
        <end position="531"/>
    </location>
</feature>
<feature type="compositionally biased region" description="Low complexity" evidence="16">
    <location>
        <begin position="1"/>
        <end position="17"/>
    </location>
</feature>
<evidence type="ECO:0000256" key="13">
    <source>
        <dbReference type="ARBA" id="ARBA00023136"/>
    </source>
</evidence>
<dbReference type="GO" id="GO:0015031">
    <property type="term" value="P:protein transport"/>
    <property type="evidence" value="ECO:0007669"/>
    <property type="project" value="UniProtKB-KW"/>
</dbReference>
<dbReference type="Pfam" id="PF00622">
    <property type="entry name" value="SPRY"/>
    <property type="match status" value="1"/>
</dbReference>
<feature type="compositionally biased region" description="Basic and acidic residues" evidence="16">
    <location>
        <begin position="503"/>
        <end position="521"/>
    </location>
</feature>
<evidence type="ECO:0000256" key="4">
    <source>
        <dbReference type="ARBA" id="ARBA00016528"/>
    </source>
</evidence>
<evidence type="ECO:0000256" key="9">
    <source>
        <dbReference type="ARBA" id="ARBA00022753"/>
    </source>
</evidence>
<dbReference type="EMBL" id="CAJPDS010000039">
    <property type="protein sequence ID" value="CAF9925738.1"/>
    <property type="molecule type" value="Genomic_DNA"/>
</dbReference>
<evidence type="ECO:0000256" key="6">
    <source>
        <dbReference type="ARBA" id="ARBA00022448"/>
    </source>
</evidence>
<dbReference type="OrthoDB" id="258495at2759"/>
<dbReference type="CDD" id="cd12910">
    <property type="entry name" value="SPRY_SSH4_like"/>
    <property type="match status" value="1"/>
</dbReference>
<dbReference type="PANTHER" id="PTHR12864">
    <property type="entry name" value="RAN BINDING PROTEIN 9-RELATED"/>
    <property type="match status" value="1"/>
</dbReference>
<keyword evidence="7" id="KW-0926">Vacuole</keyword>
<name>A0A8H3FPY1_9LECA</name>
<keyword evidence="20" id="KW-1185">Reference proteome</keyword>
<feature type="region of interest" description="Disordered" evidence="16">
    <location>
        <begin position="403"/>
        <end position="422"/>
    </location>
</feature>
<keyword evidence="12 17" id="KW-1133">Transmembrane helix</keyword>
<evidence type="ECO:0000256" key="7">
    <source>
        <dbReference type="ARBA" id="ARBA00022554"/>
    </source>
</evidence>
<dbReference type="SMART" id="SM00449">
    <property type="entry name" value="SPRY"/>
    <property type="match status" value="1"/>
</dbReference>
<keyword evidence="11" id="KW-0735">Signal-anchor</keyword>
<keyword evidence="14" id="KW-0325">Glycoprotein</keyword>
<dbReference type="FunFam" id="2.60.120.920:FF:000065">
    <property type="entry name" value="Ear1p"/>
    <property type="match status" value="1"/>
</dbReference>
<dbReference type="GO" id="GO:0010008">
    <property type="term" value="C:endosome membrane"/>
    <property type="evidence" value="ECO:0007669"/>
    <property type="project" value="UniProtKB-SubCell"/>
</dbReference>
<keyword evidence="6" id="KW-0813">Transport</keyword>
<keyword evidence="13 17" id="KW-0472">Membrane</keyword>
<evidence type="ECO:0000256" key="15">
    <source>
        <dbReference type="ARBA" id="ARBA00025244"/>
    </source>
</evidence>
<dbReference type="InterPro" id="IPR001870">
    <property type="entry name" value="B30.2/SPRY"/>
</dbReference>
<feature type="transmembrane region" description="Helical" evidence="17">
    <location>
        <begin position="52"/>
        <end position="76"/>
    </location>
</feature>
<evidence type="ECO:0000256" key="2">
    <source>
        <dbReference type="ARBA" id="ARBA00004639"/>
    </source>
</evidence>
<proteinExistence type="inferred from homology"/>
<comment type="function">
    <text evidence="15">Components of the endosome-vacuole trafficking pathway that regulates nutrient transport. May be involved in processes which determine whether plasma membrane proteins are degraded or routed to the plasma membrane.</text>
</comment>
<evidence type="ECO:0000256" key="3">
    <source>
        <dbReference type="ARBA" id="ARBA00006990"/>
    </source>
</evidence>
<dbReference type="Gene3D" id="2.60.120.920">
    <property type="match status" value="1"/>
</dbReference>
<reference evidence="19" key="1">
    <citation type="submission" date="2021-03" db="EMBL/GenBank/DDBJ databases">
        <authorList>
            <person name="Tagirdzhanova G."/>
        </authorList>
    </citation>
    <scope>NUCLEOTIDE SEQUENCE</scope>
</reference>
<comment type="similarity">
    <text evidence="3">Belongs to the SSH4 family.</text>
</comment>
<evidence type="ECO:0000256" key="1">
    <source>
        <dbReference type="ARBA" id="ARBA00004576"/>
    </source>
</evidence>
<dbReference type="InterPro" id="IPR013320">
    <property type="entry name" value="ConA-like_dom_sf"/>
</dbReference>
<comment type="subcellular location">
    <subcellularLocation>
        <location evidence="2">Endosome membrane</location>
        <topology evidence="2">Single-pass type II membrane protein</topology>
    </subcellularLocation>
    <subcellularLocation>
        <location evidence="1">Vacuole membrane</location>
        <topology evidence="1">Single-pass type II membrane protein</topology>
    </subcellularLocation>
</comment>
<dbReference type="InterPro" id="IPR003877">
    <property type="entry name" value="SPRY_dom"/>
</dbReference>
<dbReference type="AlphaFoldDB" id="A0A8H3FPY1"/>
<protein>
    <recommendedName>
        <fullName evidence="5">Protein SSH4</fullName>
    </recommendedName>
    <alternativeName>
        <fullName evidence="4">Protein ssh4</fullName>
    </alternativeName>
</protein>
<evidence type="ECO:0000256" key="12">
    <source>
        <dbReference type="ARBA" id="ARBA00022989"/>
    </source>
</evidence>
<evidence type="ECO:0000256" key="10">
    <source>
        <dbReference type="ARBA" id="ARBA00022927"/>
    </source>
</evidence>
<gene>
    <name evidence="19" type="primary">SSH4</name>
    <name evidence="19" type="ORF">HETSPECPRED_005917</name>
</gene>
<evidence type="ECO:0000256" key="14">
    <source>
        <dbReference type="ARBA" id="ARBA00023180"/>
    </source>
</evidence>
<evidence type="ECO:0000256" key="17">
    <source>
        <dbReference type="SAM" id="Phobius"/>
    </source>
</evidence>
<sequence length="531" mass="58460">MATTTSNTLSTSYLRLSPTSTRPEPAWREAPHEGTNIVINISSNNGSTGKGILIGMLSAFGSAAFVVLIFAIFYFFRYTSPGRIFLDRIGRPGEYDDEQALAREEAEALEQMDDIQRLEYMRAKAFIQANPPETMQTDISLSQFLAIQEKGVSAWEFEPELEIANCFVEARTEIEFFDSECSVQSNLPIPKQNEVYYWEAKIYDKPESTLISIGVTTKPYPLFRLPGWHKSSISYTSPGPRRHNQPFSPTPYGPSYVQGDVIGVGYRPRTGSIFFTRNGKKLDDVTHGLKTQNFFPTVGANGPCTVHVNFGQSGFVFIEANVKKWGLAPMTGSLAPPPPYGSEQGSILLEAGRDGQPEGGGGYSFVSSHGRSRSGNFRIASLPQSPGPVRSPTEISLAQLAHIPSHEDIGEGTSRSVIGREGPESPVHIEELVFPQHAQEGNYGAPPPEYTSPEGSVGRRGSRGESQNEDGNGEQRPLLGGDDEEEAGPQVPSYDFAVGNEPGTERDRDRERRGRERERGRRNNTQESTER</sequence>
<dbReference type="InterPro" id="IPR035780">
    <property type="entry name" value="SPRY_Ssh4-like"/>
</dbReference>
<feature type="region of interest" description="Disordered" evidence="16">
    <location>
        <begin position="1"/>
        <end position="28"/>
    </location>
</feature>
<comment type="caution">
    <text evidence="19">The sequence shown here is derived from an EMBL/GenBank/DDBJ whole genome shotgun (WGS) entry which is preliminary data.</text>
</comment>
<evidence type="ECO:0000256" key="11">
    <source>
        <dbReference type="ARBA" id="ARBA00022968"/>
    </source>
</evidence>
<dbReference type="InterPro" id="IPR050618">
    <property type="entry name" value="Ubq-SigPath_Reg"/>
</dbReference>
<dbReference type="SUPFAM" id="SSF49899">
    <property type="entry name" value="Concanavalin A-like lectins/glucanases"/>
    <property type="match status" value="1"/>
</dbReference>
<organism evidence="19 20">
    <name type="scientific">Heterodermia speciosa</name>
    <dbReference type="NCBI Taxonomy" id="116794"/>
    <lineage>
        <taxon>Eukaryota</taxon>
        <taxon>Fungi</taxon>
        <taxon>Dikarya</taxon>
        <taxon>Ascomycota</taxon>
        <taxon>Pezizomycotina</taxon>
        <taxon>Lecanoromycetes</taxon>
        <taxon>OSLEUM clade</taxon>
        <taxon>Lecanoromycetidae</taxon>
        <taxon>Caliciales</taxon>
        <taxon>Physciaceae</taxon>
        <taxon>Heterodermia</taxon>
    </lineage>
</organism>
<dbReference type="PROSITE" id="PS50188">
    <property type="entry name" value="B302_SPRY"/>
    <property type="match status" value="1"/>
</dbReference>
<evidence type="ECO:0000313" key="19">
    <source>
        <dbReference type="EMBL" id="CAF9925738.1"/>
    </source>
</evidence>
<dbReference type="GO" id="GO:0005774">
    <property type="term" value="C:vacuolar membrane"/>
    <property type="evidence" value="ECO:0007669"/>
    <property type="project" value="UniProtKB-SubCell"/>
</dbReference>
<evidence type="ECO:0000256" key="8">
    <source>
        <dbReference type="ARBA" id="ARBA00022692"/>
    </source>
</evidence>
<evidence type="ECO:0000256" key="16">
    <source>
        <dbReference type="SAM" id="MobiDB-lite"/>
    </source>
</evidence>
<evidence type="ECO:0000256" key="5">
    <source>
        <dbReference type="ARBA" id="ARBA00017626"/>
    </source>
</evidence>
<dbReference type="InterPro" id="IPR043136">
    <property type="entry name" value="B30.2/SPRY_sf"/>
</dbReference>
<keyword evidence="9" id="KW-0967">Endosome</keyword>
<evidence type="ECO:0000313" key="20">
    <source>
        <dbReference type="Proteomes" id="UP000664521"/>
    </source>
</evidence>
<feature type="domain" description="B30.2/SPRY" evidence="18">
    <location>
        <begin position="119"/>
        <end position="315"/>
    </location>
</feature>
<evidence type="ECO:0000259" key="18">
    <source>
        <dbReference type="PROSITE" id="PS50188"/>
    </source>
</evidence>
<keyword evidence="8 17" id="KW-0812">Transmembrane</keyword>
<accession>A0A8H3FPY1</accession>
<dbReference type="Proteomes" id="UP000664521">
    <property type="component" value="Unassembled WGS sequence"/>
</dbReference>
<keyword evidence="10" id="KW-0653">Protein transport</keyword>